<feature type="compositionally biased region" description="Low complexity" evidence="10">
    <location>
        <begin position="130"/>
        <end position="142"/>
    </location>
</feature>
<dbReference type="InterPro" id="IPR008427">
    <property type="entry name" value="Extracellular_membr_CFEM_dom"/>
</dbReference>
<name>A0AAV9G4G2_9PEZI</name>
<protein>
    <recommendedName>
        <fullName evidence="11">CFEM domain-containing protein</fullName>
    </recommendedName>
</protein>
<dbReference type="EMBL" id="MU865998">
    <property type="protein sequence ID" value="KAK4443170.1"/>
    <property type="molecule type" value="Genomic_DNA"/>
</dbReference>
<accession>A0AAV9G4G2</accession>
<evidence type="ECO:0000256" key="10">
    <source>
        <dbReference type="SAM" id="MobiDB-lite"/>
    </source>
</evidence>
<feature type="compositionally biased region" description="Low complexity" evidence="10">
    <location>
        <begin position="112"/>
        <end position="123"/>
    </location>
</feature>
<keyword evidence="5" id="KW-0325">Glycoprotein</keyword>
<dbReference type="Pfam" id="PF05730">
    <property type="entry name" value="CFEM"/>
    <property type="match status" value="1"/>
</dbReference>
<reference evidence="12" key="2">
    <citation type="submission" date="2023-05" db="EMBL/GenBank/DDBJ databases">
        <authorList>
            <consortium name="Lawrence Berkeley National Laboratory"/>
            <person name="Steindorff A."/>
            <person name="Hensen N."/>
            <person name="Bonometti L."/>
            <person name="Westerberg I."/>
            <person name="Brannstrom I.O."/>
            <person name="Guillou S."/>
            <person name="Cros-Aarteil S."/>
            <person name="Calhoun S."/>
            <person name="Haridas S."/>
            <person name="Kuo A."/>
            <person name="Mondo S."/>
            <person name="Pangilinan J."/>
            <person name="Riley R."/>
            <person name="Labutti K."/>
            <person name="Andreopoulos B."/>
            <person name="Lipzen A."/>
            <person name="Chen C."/>
            <person name="Yanf M."/>
            <person name="Daum C."/>
            <person name="Ng V."/>
            <person name="Clum A."/>
            <person name="Ohm R."/>
            <person name="Martin F."/>
            <person name="Silar P."/>
            <person name="Natvig D."/>
            <person name="Lalanne C."/>
            <person name="Gautier V."/>
            <person name="Ament-Velasquez S.L."/>
            <person name="Kruys A."/>
            <person name="Hutchinson M.I."/>
            <person name="Powell A.J."/>
            <person name="Barry K."/>
            <person name="Miller A.N."/>
            <person name="Grigoriev I.V."/>
            <person name="Debuchy R."/>
            <person name="Gladieux P."/>
            <person name="Thoren M.H."/>
            <person name="Johannesson H."/>
        </authorList>
    </citation>
    <scope>NUCLEOTIDE SEQUENCE</scope>
    <source>
        <strain evidence="12">PSN243</strain>
    </source>
</reference>
<evidence type="ECO:0000256" key="8">
    <source>
        <dbReference type="ARBA" id="ARBA00023288"/>
    </source>
</evidence>
<gene>
    <name evidence="12" type="ORF">QBC34DRAFT_417514</name>
</gene>
<evidence type="ECO:0000256" key="3">
    <source>
        <dbReference type="ARBA" id="ARBA00010031"/>
    </source>
</evidence>
<dbReference type="Proteomes" id="UP001321760">
    <property type="component" value="Unassembled WGS sequence"/>
</dbReference>
<feature type="domain" description="CFEM" evidence="11">
    <location>
        <begin position="1"/>
        <end position="113"/>
    </location>
</feature>
<evidence type="ECO:0000256" key="2">
    <source>
        <dbReference type="ARBA" id="ARBA00004613"/>
    </source>
</evidence>
<keyword evidence="13" id="KW-1185">Reference proteome</keyword>
<feature type="disulfide bond" evidence="9">
    <location>
        <begin position="53"/>
        <end position="86"/>
    </location>
</feature>
<sequence>MAAITSTSTSIPAPTKTIAIHGLPSCVTPCTSLIATLTECYERAGASGYQCACRSTAFVTEAANCVATVCPFDQYTSFATQAGRICSGIGAPLPDTILITANSTTSALTSLAASPSSTSTTPTSLPPSPGSGTSAGAAPTSTQQSQGKEASPATGLLRVALIGWLVGSLMF</sequence>
<organism evidence="12 13">
    <name type="scientific">Podospora aff. communis PSN243</name>
    <dbReference type="NCBI Taxonomy" id="3040156"/>
    <lineage>
        <taxon>Eukaryota</taxon>
        <taxon>Fungi</taxon>
        <taxon>Dikarya</taxon>
        <taxon>Ascomycota</taxon>
        <taxon>Pezizomycotina</taxon>
        <taxon>Sordariomycetes</taxon>
        <taxon>Sordariomycetidae</taxon>
        <taxon>Sordariales</taxon>
        <taxon>Podosporaceae</taxon>
        <taxon>Podospora</taxon>
    </lineage>
</organism>
<comment type="similarity">
    <text evidence="3">Belongs to the RBT5 family.</text>
</comment>
<evidence type="ECO:0000313" key="12">
    <source>
        <dbReference type="EMBL" id="KAK4443170.1"/>
    </source>
</evidence>
<feature type="region of interest" description="Disordered" evidence="10">
    <location>
        <begin position="112"/>
        <end position="151"/>
    </location>
</feature>
<evidence type="ECO:0000256" key="6">
    <source>
        <dbReference type="ARBA" id="ARBA00022729"/>
    </source>
</evidence>
<evidence type="ECO:0000256" key="1">
    <source>
        <dbReference type="ARBA" id="ARBA00004589"/>
    </source>
</evidence>
<keyword evidence="4" id="KW-0964">Secreted</keyword>
<keyword evidence="8" id="KW-0449">Lipoprotein</keyword>
<dbReference type="GO" id="GO:0098552">
    <property type="term" value="C:side of membrane"/>
    <property type="evidence" value="ECO:0007669"/>
    <property type="project" value="UniProtKB-KW"/>
</dbReference>
<comment type="subcellular location">
    <subcellularLocation>
        <location evidence="1">Membrane</location>
        <topology evidence="1">Lipid-anchor</topology>
        <topology evidence="1">GPI-anchor</topology>
    </subcellularLocation>
    <subcellularLocation>
        <location evidence="2">Secreted</location>
    </subcellularLocation>
</comment>
<dbReference type="GO" id="GO:0005576">
    <property type="term" value="C:extracellular region"/>
    <property type="evidence" value="ECO:0007669"/>
    <property type="project" value="UniProtKB-SubCell"/>
</dbReference>
<keyword evidence="7 9" id="KW-1015">Disulfide bond</keyword>
<evidence type="ECO:0000256" key="9">
    <source>
        <dbReference type="PROSITE-ProRule" id="PRU01356"/>
    </source>
</evidence>
<comment type="caution">
    <text evidence="12">The sequence shown here is derived from an EMBL/GenBank/DDBJ whole genome shotgun (WGS) entry which is preliminary data.</text>
</comment>
<evidence type="ECO:0000256" key="5">
    <source>
        <dbReference type="ARBA" id="ARBA00022622"/>
    </source>
</evidence>
<keyword evidence="5" id="KW-0472">Membrane</keyword>
<keyword evidence="5" id="KW-0336">GPI-anchor</keyword>
<evidence type="ECO:0000256" key="7">
    <source>
        <dbReference type="ARBA" id="ARBA00023157"/>
    </source>
</evidence>
<evidence type="ECO:0000259" key="11">
    <source>
        <dbReference type="PROSITE" id="PS52012"/>
    </source>
</evidence>
<evidence type="ECO:0000313" key="13">
    <source>
        <dbReference type="Proteomes" id="UP001321760"/>
    </source>
</evidence>
<reference evidence="12" key="1">
    <citation type="journal article" date="2023" name="Mol. Phylogenet. Evol.">
        <title>Genome-scale phylogeny and comparative genomics of the fungal order Sordariales.</title>
        <authorList>
            <person name="Hensen N."/>
            <person name="Bonometti L."/>
            <person name="Westerberg I."/>
            <person name="Brannstrom I.O."/>
            <person name="Guillou S."/>
            <person name="Cros-Aarteil S."/>
            <person name="Calhoun S."/>
            <person name="Haridas S."/>
            <person name="Kuo A."/>
            <person name="Mondo S."/>
            <person name="Pangilinan J."/>
            <person name="Riley R."/>
            <person name="LaButti K."/>
            <person name="Andreopoulos B."/>
            <person name="Lipzen A."/>
            <person name="Chen C."/>
            <person name="Yan M."/>
            <person name="Daum C."/>
            <person name="Ng V."/>
            <person name="Clum A."/>
            <person name="Steindorff A."/>
            <person name="Ohm R.A."/>
            <person name="Martin F."/>
            <person name="Silar P."/>
            <person name="Natvig D.O."/>
            <person name="Lalanne C."/>
            <person name="Gautier V."/>
            <person name="Ament-Velasquez S.L."/>
            <person name="Kruys A."/>
            <person name="Hutchinson M.I."/>
            <person name="Powell A.J."/>
            <person name="Barry K."/>
            <person name="Miller A.N."/>
            <person name="Grigoriev I.V."/>
            <person name="Debuchy R."/>
            <person name="Gladieux P."/>
            <person name="Hiltunen Thoren M."/>
            <person name="Johannesson H."/>
        </authorList>
    </citation>
    <scope>NUCLEOTIDE SEQUENCE</scope>
    <source>
        <strain evidence="12">PSN243</strain>
    </source>
</reference>
<keyword evidence="6" id="KW-0732">Signal</keyword>
<proteinExistence type="inferred from homology"/>
<dbReference type="AlphaFoldDB" id="A0AAV9G4G2"/>
<comment type="caution">
    <text evidence="9">Lacks conserved residue(s) required for the propagation of feature annotation.</text>
</comment>
<dbReference type="PROSITE" id="PS52012">
    <property type="entry name" value="CFEM"/>
    <property type="match status" value="1"/>
</dbReference>
<evidence type="ECO:0000256" key="4">
    <source>
        <dbReference type="ARBA" id="ARBA00022525"/>
    </source>
</evidence>